<feature type="region of interest" description="Disordered" evidence="1">
    <location>
        <begin position="69"/>
        <end position="110"/>
    </location>
</feature>
<accession>A0A0F9QIQ8</accession>
<sequence>MCLLSRMMKFQPNVKSLSILNINLKLMDKVVSELSEIKRVLFRFTPSDISHSLFPIPFENAPIEYKVIGQRSNQREEKKKKKAKINKSKKKREPKNVTGPPKRIKSISPPIEVDQKIKNSQKINEEKLKKIKIELTSISQSSNLPSTPPIAPNKDYINIHSLKPPPPPPRITSKNEGSLEITRKQIISELKELFVKKGLVPNKNL</sequence>
<organism evidence="2">
    <name type="scientific">marine sediment metagenome</name>
    <dbReference type="NCBI Taxonomy" id="412755"/>
    <lineage>
        <taxon>unclassified sequences</taxon>
        <taxon>metagenomes</taxon>
        <taxon>ecological metagenomes</taxon>
    </lineage>
</organism>
<evidence type="ECO:0000313" key="2">
    <source>
        <dbReference type="EMBL" id="KKN05203.1"/>
    </source>
</evidence>
<proteinExistence type="predicted"/>
<comment type="caution">
    <text evidence="2">The sequence shown here is derived from an EMBL/GenBank/DDBJ whole genome shotgun (WGS) entry which is preliminary data.</text>
</comment>
<gene>
    <name evidence="2" type="ORF">LCGC14_1089770</name>
</gene>
<dbReference type="EMBL" id="LAZR01004831">
    <property type="protein sequence ID" value="KKN05203.1"/>
    <property type="molecule type" value="Genomic_DNA"/>
</dbReference>
<feature type="compositionally biased region" description="Basic residues" evidence="1">
    <location>
        <begin position="78"/>
        <end position="93"/>
    </location>
</feature>
<protein>
    <submittedName>
        <fullName evidence="2">Uncharacterized protein</fullName>
    </submittedName>
</protein>
<reference evidence="2" key="1">
    <citation type="journal article" date="2015" name="Nature">
        <title>Complex archaea that bridge the gap between prokaryotes and eukaryotes.</title>
        <authorList>
            <person name="Spang A."/>
            <person name="Saw J.H."/>
            <person name="Jorgensen S.L."/>
            <person name="Zaremba-Niedzwiedzka K."/>
            <person name="Martijn J."/>
            <person name="Lind A.E."/>
            <person name="van Eijk R."/>
            <person name="Schleper C."/>
            <person name="Guy L."/>
            <person name="Ettema T.J."/>
        </authorList>
    </citation>
    <scope>NUCLEOTIDE SEQUENCE</scope>
</reference>
<name>A0A0F9QIQ8_9ZZZZ</name>
<dbReference type="AlphaFoldDB" id="A0A0F9QIQ8"/>
<evidence type="ECO:0000256" key="1">
    <source>
        <dbReference type="SAM" id="MobiDB-lite"/>
    </source>
</evidence>